<name>A0A3N4H7F3_9ACTN</name>
<evidence type="ECO:0000313" key="2">
    <source>
        <dbReference type="Proteomes" id="UP000267536"/>
    </source>
</evidence>
<sequence length="204" mass="22276">MTTTLTVTVPADAPVRAGADAPVRAVADAPVDHVRVVAAPVYEPVGEPSRATDGPLVTAPLGTRPVRRPEPVAVPVGTVEARRVAARTIAAVLEVLDRRRPAVHLETAVAPQLYEHIVTVLRPDIARPENRAVGVSARIRRIHIQMCDPSTAEIFGSVERGRRVRAFAGRIERVPVRVRQAGRVRSSLPVRVEYRWRLATLEMN</sequence>
<dbReference type="AlphaFoldDB" id="A0A3N4H7F3"/>
<dbReference type="Proteomes" id="UP000267536">
    <property type="component" value="Unassembled WGS sequence"/>
</dbReference>
<dbReference type="RefSeq" id="WP_123929368.1">
    <property type="nucleotide sequence ID" value="NZ_JBPSDP010000006.1"/>
</dbReference>
<dbReference type="OrthoDB" id="4775331at2"/>
<dbReference type="Pfam" id="PF20060">
    <property type="entry name" value="DUF6459"/>
    <property type="match status" value="1"/>
</dbReference>
<gene>
    <name evidence="1" type="ORF">EF294_10835</name>
</gene>
<protein>
    <submittedName>
        <fullName evidence="1">Uncharacterized protein</fullName>
    </submittedName>
</protein>
<organism evidence="1 2">
    <name type="scientific">Gordonia oryzae</name>
    <dbReference type="NCBI Taxonomy" id="2487349"/>
    <lineage>
        <taxon>Bacteria</taxon>
        <taxon>Bacillati</taxon>
        <taxon>Actinomycetota</taxon>
        <taxon>Actinomycetes</taxon>
        <taxon>Mycobacteriales</taxon>
        <taxon>Gordoniaceae</taxon>
        <taxon>Gordonia</taxon>
    </lineage>
</organism>
<comment type="caution">
    <text evidence="1">The sequence shown here is derived from an EMBL/GenBank/DDBJ whole genome shotgun (WGS) entry which is preliminary data.</text>
</comment>
<evidence type="ECO:0000313" key="1">
    <source>
        <dbReference type="EMBL" id="RPA61124.1"/>
    </source>
</evidence>
<dbReference type="EMBL" id="RKMH01000007">
    <property type="protein sequence ID" value="RPA61124.1"/>
    <property type="molecule type" value="Genomic_DNA"/>
</dbReference>
<keyword evidence="2" id="KW-1185">Reference proteome</keyword>
<accession>A0A3N4H7F3</accession>
<proteinExistence type="predicted"/>
<reference evidence="1 2" key="1">
    <citation type="submission" date="2018-11" db="EMBL/GenBank/DDBJ databases">
        <title>Draft genome sequence of Gordonia sp. RS15-1S isolated from rice stems.</title>
        <authorList>
            <person name="Muangham S."/>
        </authorList>
    </citation>
    <scope>NUCLEOTIDE SEQUENCE [LARGE SCALE GENOMIC DNA]</scope>
    <source>
        <strain evidence="1 2">RS15-1S</strain>
    </source>
</reference>
<dbReference type="InterPro" id="IPR045596">
    <property type="entry name" value="DUF6459"/>
</dbReference>